<evidence type="ECO:0000313" key="11">
    <source>
        <dbReference type="Proteomes" id="UP000598120"/>
    </source>
</evidence>
<feature type="transmembrane region" description="Helical" evidence="6">
    <location>
        <begin position="240"/>
        <end position="265"/>
    </location>
</feature>
<gene>
    <name evidence="10" type="ORF">GCM10011531_19390</name>
</gene>
<feature type="transmembrane region" description="Helical" evidence="6">
    <location>
        <begin position="138"/>
        <end position="162"/>
    </location>
</feature>
<feature type="domain" description="Phage shock protein PspC N-terminal" evidence="7">
    <location>
        <begin position="107"/>
        <end position="165"/>
    </location>
</feature>
<dbReference type="InterPro" id="IPR007168">
    <property type="entry name" value="Phageshock_PspC_N"/>
</dbReference>
<sequence length="590" mass="66432">MNKTVNINLAGIFFHIDEDAYLKLQRYLEAIKRSFTDSQGRSEIISDIEARIAELFSERVKHDKQVIGNKEVDEVITIMGQPEDYLVDDEIFEDEPRKQTSSNSNSKKLFRDTDNSYIGGVASGLGHYLGIDAVWVRLLWIIFAFGSGGTFILIYILFWVLVPEAKTTSEKLTMTGEPVNISNIEKKIKDGFENVSQTVSDTVKNIDLPKQGNRIKSSSKSFFDSIGDIIMFFLKVFAKFIGILLMIVGASVLIGLIVAMFSVGVADVIHIPGFDLIDSANAANVPIWLISLLSLFAVGIPFFFLFYLGLKILVNNLKSIGNIAKFSLFGLWLMAIIGLIVIGARQASEYNYDASTITKEQLNITANDTLHLSMLENATYSKHFGRHREVFKTVYDENDNKLIYTSDIRLIVRSTKDSVASINIEKNAHGKNYQEAKKRALDINYNYTLNGKSLLIDSYLTTPHSNKFRAQQVEVTLYLPEGTVLYADENTYSFHSNTEHYNDILDNGMEEHYLKILNNEIICLDCDDDDFKMNININDDGSEFKLDENGLRIKSDSTSVEINNKGVKSNSESVRINIDKNGIEITSDDN</sequence>
<evidence type="ECO:0000256" key="3">
    <source>
        <dbReference type="ARBA" id="ARBA00022692"/>
    </source>
</evidence>
<dbReference type="InterPro" id="IPR054319">
    <property type="entry name" value="PspC-rel_ToastRack"/>
</dbReference>
<dbReference type="Pfam" id="PF22571">
    <property type="entry name" value="LiaI-LiaF-TM_PspC"/>
    <property type="match status" value="1"/>
</dbReference>
<keyword evidence="11" id="KW-1185">Reference proteome</keyword>
<evidence type="ECO:0000259" key="9">
    <source>
        <dbReference type="Pfam" id="PF22744"/>
    </source>
</evidence>
<dbReference type="PANTHER" id="PTHR33885:SF3">
    <property type="entry name" value="PHAGE SHOCK PROTEIN C"/>
    <property type="match status" value="1"/>
</dbReference>
<dbReference type="PANTHER" id="PTHR33885">
    <property type="entry name" value="PHAGE SHOCK PROTEIN C"/>
    <property type="match status" value="1"/>
</dbReference>
<evidence type="ECO:0000256" key="4">
    <source>
        <dbReference type="ARBA" id="ARBA00022989"/>
    </source>
</evidence>
<feature type="domain" description="PspC-related ToastRack" evidence="9">
    <location>
        <begin position="394"/>
        <end position="528"/>
    </location>
</feature>
<feature type="transmembrane region" description="Helical" evidence="6">
    <location>
        <begin position="322"/>
        <end position="344"/>
    </location>
</feature>
<comment type="caution">
    <text evidence="10">The sequence shown here is derived from an EMBL/GenBank/DDBJ whole genome shotgun (WGS) entry which is preliminary data.</text>
</comment>
<dbReference type="Proteomes" id="UP000598120">
    <property type="component" value="Unassembled WGS sequence"/>
</dbReference>
<evidence type="ECO:0000259" key="8">
    <source>
        <dbReference type="Pfam" id="PF22571"/>
    </source>
</evidence>
<dbReference type="InterPro" id="IPR052027">
    <property type="entry name" value="PspC"/>
</dbReference>
<evidence type="ECO:0000259" key="7">
    <source>
        <dbReference type="Pfam" id="PF04024"/>
    </source>
</evidence>
<comment type="subcellular location">
    <subcellularLocation>
        <location evidence="1">Cell membrane</location>
        <topology evidence="1">Single-pass membrane protein</topology>
    </subcellularLocation>
</comment>
<organism evidence="10 11">
    <name type="scientific">Aquaticitalea lipolytica</name>
    <dbReference type="NCBI Taxonomy" id="1247562"/>
    <lineage>
        <taxon>Bacteria</taxon>
        <taxon>Pseudomonadati</taxon>
        <taxon>Bacteroidota</taxon>
        <taxon>Flavobacteriia</taxon>
        <taxon>Flavobacteriales</taxon>
        <taxon>Flavobacteriaceae</taxon>
        <taxon>Aquaticitalea</taxon>
    </lineage>
</organism>
<dbReference type="AlphaFoldDB" id="A0A8J2XGE3"/>
<evidence type="ECO:0000256" key="1">
    <source>
        <dbReference type="ARBA" id="ARBA00004162"/>
    </source>
</evidence>
<evidence type="ECO:0000256" key="5">
    <source>
        <dbReference type="ARBA" id="ARBA00023136"/>
    </source>
</evidence>
<dbReference type="Pfam" id="PF22744">
    <property type="entry name" value="Toast-rack_PspC-Cterm"/>
    <property type="match status" value="1"/>
</dbReference>
<dbReference type="EMBL" id="BMIC01000003">
    <property type="protein sequence ID" value="GFZ87944.1"/>
    <property type="molecule type" value="Genomic_DNA"/>
</dbReference>
<accession>A0A8J2XGE3</accession>
<dbReference type="InterPro" id="IPR054321">
    <property type="entry name" value="PspC-rel_TM"/>
</dbReference>
<feature type="domain" description="PspC-related transmembrane region" evidence="8">
    <location>
        <begin position="212"/>
        <end position="350"/>
    </location>
</feature>
<feature type="transmembrane region" description="Helical" evidence="6">
    <location>
        <begin position="285"/>
        <end position="310"/>
    </location>
</feature>
<evidence type="ECO:0008006" key="12">
    <source>
        <dbReference type="Google" id="ProtNLM"/>
    </source>
</evidence>
<dbReference type="Pfam" id="PF04024">
    <property type="entry name" value="PspC"/>
    <property type="match status" value="1"/>
</dbReference>
<reference evidence="10 11" key="1">
    <citation type="journal article" date="2014" name="Int. J. Syst. Evol. Microbiol.">
        <title>Complete genome sequence of Corynebacterium casei LMG S-19264T (=DSM 44701T), isolated from a smear-ripened cheese.</title>
        <authorList>
            <consortium name="US DOE Joint Genome Institute (JGI-PGF)"/>
            <person name="Walter F."/>
            <person name="Albersmeier A."/>
            <person name="Kalinowski J."/>
            <person name="Ruckert C."/>
        </authorList>
    </citation>
    <scope>NUCLEOTIDE SEQUENCE [LARGE SCALE GENOMIC DNA]</scope>
    <source>
        <strain evidence="10 11">CGMCC 1.15295</strain>
    </source>
</reference>
<evidence type="ECO:0000256" key="2">
    <source>
        <dbReference type="ARBA" id="ARBA00022475"/>
    </source>
</evidence>
<dbReference type="RefSeq" id="WP_188606171.1">
    <property type="nucleotide sequence ID" value="NZ_BMIC01000003.1"/>
</dbReference>
<keyword evidence="4 6" id="KW-1133">Transmembrane helix</keyword>
<keyword evidence="2" id="KW-1003">Cell membrane</keyword>
<proteinExistence type="predicted"/>
<dbReference type="GO" id="GO:0005886">
    <property type="term" value="C:plasma membrane"/>
    <property type="evidence" value="ECO:0007669"/>
    <property type="project" value="UniProtKB-SubCell"/>
</dbReference>
<protein>
    <recommendedName>
        <fullName evidence="12">Phage shock protein C (PspC) family protein</fullName>
    </recommendedName>
</protein>
<name>A0A8J2XGE3_9FLAO</name>
<evidence type="ECO:0000313" key="10">
    <source>
        <dbReference type="EMBL" id="GFZ87944.1"/>
    </source>
</evidence>
<keyword evidence="5 6" id="KW-0472">Membrane</keyword>
<keyword evidence="3 6" id="KW-0812">Transmembrane</keyword>
<evidence type="ECO:0000256" key="6">
    <source>
        <dbReference type="SAM" id="Phobius"/>
    </source>
</evidence>